<name>A0A286UB36_9AGAM</name>
<protein>
    <submittedName>
        <fullName evidence="2">Uncharacterized protein</fullName>
    </submittedName>
</protein>
<comment type="caution">
    <text evidence="2">The sequence shown here is derived from an EMBL/GenBank/DDBJ whole genome shotgun (WGS) entry which is preliminary data.</text>
</comment>
<accession>A0A286UB36</accession>
<evidence type="ECO:0000313" key="3">
    <source>
        <dbReference type="Proteomes" id="UP000217199"/>
    </source>
</evidence>
<dbReference type="InParanoid" id="A0A286UB36"/>
<reference evidence="2 3" key="1">
    <citation type="journal article" date="2017" name="Mol. Ecol.">
        <title>Comparative and population genomic landscape of Phellinus noxius: A hypervariable fungus causing root rot in trees.</title>
        <authorList>
            <person name="Chung C.L."/>
            <person name="Lee T.J."/>
            <person name="Akiba M."/>
            <person name="Lee H.H."/>
            <person name="Kuo T.H."/>
            <person name="Liu D."/>
            <person name="Ke H.M."/>
            <person name="Yokoi T."/>
            <person name="Roa M.B."/>
            <person name="Lu M.J."/>
            <person name="Chang Y.Y."/>
            <person name="Ann P.J."/>
            <person name="Tsai J.N."/>
            <person name="Chen C.Y."/>
            <person name="Tzean S.S."/>
            <person name="Ota Y."/>
            <person name="Hattori T."/>
            <person name="Sahashi N."/>
            <person name="Liou R.F."/>
            <person name="Kikuchi T."/>
            <person name="Tsai I.J."/>
        </authorList>
    </citation>
    <scope>NUCLEOTIDE SEQUENCE [LARGE SCALE GENOMIC DNA]</scope>
    <source>
        <strain evidence="2 3">FFPRI411160</strain>
    </source>
</reference>
<feature type="region of interest" description="Disordered" evidence="1">
    <location>
        <begin position="78"/>
        <end position="110"/>
    </location>
</feature>
<evidence type="ECO:0000313" key="2">
    <source>
        <dbReference type="EMBL" id="PAV16765.1"/>
    </source>
</evidence>
<gene>
    <name evidence="2" type="ORF">PNOK_0838500</name>
</gene>
<dbReference type="EMBL" id="NBII01000008">
    <property type="protein sequence ID" value="PAV16765.1"/>
    <property type="molecule type" value="Genomic_DNA"/>
</dbReference>
<feature type="region of interest" description="Disordered" evidence="1">
    <location>
        <begin position="136"/>
        <end position="178"/>
    </location>
</feature>
<dbReference type="Proteomes" id="UP000217199">
    <property type="component" value="Unassembled WGS sequence"/>
</dbReference>
<evidence type="ECO:0000256" key="1">
    <source>
        <dbReference type="SAM" id="MobiDB-lite"/>
    </source>
</evidence>
<dbReference type="AlphaFoldDB" id="A0A286UB36"/>
<feature type="compositionally biased region" description="Basic and acidic residues" evidence="1">
    <location>
        <begin position="89"/>
        <end position="104"/>
    </location>
</feature>
<keyword evidence="3" id="KW-1185">Reference proteome</keyword>
<feature type="compositionally biased region" description="Low complexity" evidence="1">
    <location>
        <begin position="28"/>
        <end position="40"/>
    </location>
</feature>
<feature type="region of interest" description="Disordered" evidence="1">
    <location>
        <begin position="1"/>
        <end position="59"/>
    </location>
</feature>
<feature type="compositionally biased region" description="Low complexity" evidence="1">
    <location>
        <begin position="151"/>
        <end position="162"/>
    </location>
</feature>
<organism evidence="2 3">
    <name type="scientific">Pyrrhoderma noxium</name>
    <dbReference type="NCBI Taxonomy" id="2282107"/>
    <lineage>
        <taxon>Eukaryota</taxon>
        <taxon>Fungi</taxon>
        <taxon>Dikarya</taxon>
        <taxon>Basidiomycota</taxon>
        <taxon>Agaricomycotina</taxon>
        <taxon>Agaricomycetes</taxon>
        <taxon>Hymenochaetales</taxon>
        <taxon>Hymenochaetaceae</taxon>
        <taxon>Pyrrhoderma</taxon>
    </lineage>
</organism>
<proteinExistence type="predicted"/>
<sequence length="312" mass="35143">MNVRSLLNEDNQTPQVPHRKLDKPNPATSRTSSSTTGTSSTHRKQLNEQDNRIPIFPPRPHANVVMVVPNQTATIHQFQDISSSTKSSRKGEVVGRSARDEIIRRPPPGGQVIPIGLHTFMASRTPKISNGFLVKTPDTYFKKPQPKSRSSKNTTSKSSRSSTMHEEVARSPTKIVKKKTGESTNDILMINSIITTYCQVAETGLTDRYYRVKVVRGLKSALILSGVDSFEQLHTKISRSELRDFMNYLEERPTRDTIAKIRGAFEGSKEKIVNKNDPRNREGYVNKINHVLNALLCLEEMHGYSQKSDCKR</sequence>